<organism evidence="3 5">
    <name type="scientific">Azotobacter beijerinckii</name>
    <dbReference type="NCBI Taxonomy" id="170623"/>
    <lineage>
        <taxon>Bacteria</taxon>
        <taxon>Pseudomonadati</taxon>
        <taxon>Pseudomonadota</taxon>
        <taxon>Gammaproteobacteria</taxon>
        <taxon>Pseudomonadales</taxon>
        <taxon>Pseudomonadaceae</taxon>
        <taxon>Azotobacter</taxon>
    </lineage>
</organism>
<evidence type="ECO:0000313" key="3">
    <source>
        <dbReference type="EMBL" id="SFL38409.1"/>
    </source>
</evidence>
<gene>
    <name evidence="2" type="ORF">SAMN04244571_04179</name>
    <name evidence="3" type="ORF">SAMN04244574_04154</name>
</gene>
<dbReference type="RefSeq" id="WP_090943785.1">
    <property type="nucleotide sequence ID" value="NZ_FOKJ01000108.1"/>
</dbReference>
<proteinExistence type="predicted"/>
<reference evidence="3 5" key="2">
    <citation type="submission" date="2016-10" db="EMBL/GenBank/DDBJ databases">
        <authorList>
            <person name="de Groot N.N."/>
        </authorList>
    </citation>
    <scope>NUCLEOTIDE SEQUENCE [LARGE SCALE GENOMIC DNA]</scope>
    <source>
        <strain evidence="3 5">DSM 381</strain>
    </source>
</reference>
<reference evidence="2 4" key="1">
    <citation type="submission" date="2016-10" db="EMBL/GenBank/DDBJ databases">
        <authorList>
            <person name="Varghese N."/>
            <person name="Submissions S."/>
        </authorList>
    </citation>
    <scope>NUCLEOTIDE SEQUENCE [LARGE SCALE GENOMIC DNA]</scope>
    <source>
        <strain evidence="2 4">DSM 282</strain>
    </source>
</reference>
<name>A0A1I4H7Z4_9GAMM</name>
<evidence type="ECO:0000313" key="5">
    <source>
        <dbReference type="Proteomes" id="UP000199579"/>
    </source>
</evidence>
<dbReference type="EMBL" id="FOKJ01000108">
    <property type="protein sequence ID" value="SFB60233.1"/>
    <property type="molecule type" value="Genomic_DNA"/>
</dbReference>
<dbReference type="AlphaFoldDB" id="A0A1I4H7Z4"/>
<sequence length="257" mass="27660">MDELLIGTLLPGAVPIHNQNINPVWRGNVTLGNIRRQMYVKAVEPRTLAVEVICAIIGRALGLPIPRPALVRVTSRALPDAVVPTVFFGSESIDNPDLKQWLNRDAGHAMNQLAQWSKLLDAGCFDEWTGNADRHGGNILYGGGNNFVLIDHSEALPRGLPVADAAAGNSLLSYAADGKAPKAIDTLFKEAKACAAPFAGTSVRAEILVILRDLSGQITVDGLVAFLHQRIHSLMLLISKRIGHAQDSLVLHNDHLS</sequence>
<accession>A0A1I4H7Z4</accession>
<dbReference type="Proteomes" id="UP000199579">
    <property type="component" value="Unassembled WGS sequence"/>
</dbReference>
<evidence type="ECO:0000313" key="2">
    <source>
        <dbReference type="EMBL" id="SFB60233.1"/>
    </source>
</evidence>
<protein>
    <recommendedName>
        <fullName evidence="1">HipA-like kinase domain-containing protein</fullName>
    </recommendedName>
</protein>
<evidence type="ECO:0000313" key="4">
    <source>
        <dbReference type="Proteomes" id="UP000198861"/>
    </source>
</evidence>
<dbReference type="InterPro" id="IPR046748">
    <property type="entry name" value="HipA_2"/>
</dbReference>
<dbReference type="Proteomes" id="UP000198861">
    <property type="component" value="Unassembled WGS sequence"/>
</dbReference>
<evidence type="ECO:0000259" key="1">
    <source>
        <dbReference type="Pfam" id="PF20613"/>
    </source>
</evidence>
<dbReference type="Pfam" id="PF20613">
    <property type="entry name" value="HipA_2"/>
    <property type="match status" value="1"/>
</dbReference>
<dbReference type="EMBL" id="FOSX01000109">
    <property type="protein sequence ID" value="SFL38409.1"/>
    <property type="molecule type" value="Genomic_DNA"/>
</dbReference>
<feature type="domain" description="HipA-like kinase" evidence="1">
    <location>
        <begin position="41"/>
        <end position="157"/>
    </location>
</feature>
<keyword evidence="4" id="KW-1185">Reference proteome</keyword>